<gene>
    <name evidence="1" type="ORF">EI684_02880</name>
</gene>
<accession>A0A426U8E4</accession>
<proteinExistence type="predicted"/>
<dbReference type="Proteomes" id="UP000280307">
    <property type="component" value="Unassembled WGS sequence"/>
</dbReference>
<evidence type="ECO:0000313" key="2">
    <source>
        <dbReference type="Proteomes" id="UP000280307"/>
    </source>
</evidence>
<dbReference type="AlphaFoldDB" id="A0A426U8E4"/>
<evidence type="ECO:0008006" key="3">
    <source>
        <dbReference type="Google" id="ProtNLM"/>
    </source>
</evidence>
<sequence>MTFFNPEGIPPLVASTMVRIERRLPYPGEVLVRQGSRVEPEDIVARTLKPVDLQIINVARQLGVPPRLVPRAMRRAKGAKVKANDLLARAPGLFGRGCVAPVGGMVADVDGETGYVTIAPDPVEQTITAALRGLVMDVMPYEGVILETPAAQIYGAFGIGEERSGVLRLLALEPNEQVQPKQIDAGSAYAILICGASISAEALRLAVTHQVRGIIVGGIEERELRSFMGWQSYAAWQTGVSSWQWPNPQQVSQLPFTIVVTEGFGVRPMNQAFFELLSTQDRQEALIDGQTCLRRPMRRPRVIIPLNRASGNQIQPPRLPLRVGATVRLLDYEHLGQLATVRSFTTAPRRIPSGVRAAAVEVTLTEGGTCWLPRTCVEVMS</sequence>
<protein>
    <recommendedName>
        <fullName evidence="3">KOW domain-containing protein</fullName>
    </recommendedName>
</protein>
<evidence type="ECO:0000313" key="1">
    <source>
        <dbReference type="EMBL" id="RRR76548.1"/>
    </source>
</evidence>
<comment type="caution">
    <text evidence="1">The sequence shown here is derived from an EMBL/GenBank/DDBJ whole genome shotgun (WGS) entry which is preliminary data.</text>
</comment>
<dbReference type="EMBL" id="RSAS01000112">
    <property type="protein sequence ID" value="RRR76548.1"/>
    <property type="molecule type" value="Genomic_DNA"/>
</dbReference>
<organism evidence="1 2">
    <name type="scientific">Candidatus Viridilinea halotolerans</name>
    <dbReference type="NCBI Taxonomy" id="2491704"/>
    <lineage>
        <taxon>Bacteria</taxon>
        <taxon>Bacillati</taxon>
        <taxon>Chloroflexota</taxon>
        <taxon>Chloroflexia</taxon>
        <taxon>Chloroflexales</taxon>
        <taxon>Chloroflexineae</taxon>
        <taxon>Oscillochloridaceae</taxon>
        <taxon>Candidatus Viridilinea</taxon>
    </lineage>
</organism>
<reference evidence="1 2" key="1">
    <citation type="submission" date="2018-12" db="EMBL/GenBank/DDBJ databases">
        <title>Genome Sequence of Candidatus Viridilinea halotolerans isolated from saline sulfide-rich spring.</title>
        <authorList>
            <person name="Grouzdev D.S."/>
            <person name="Burganskaya E.I."/>
            <person name="Krutkina M.S."/>
            <person name="Sukhacheva M.V."/>
            <person name="Gorlenko V.M."/>
        </authorList>
    </citation>
    <scope>NUCLEOTIDE SEQUENCE [LARGE SCALE GENOMIC DNA]</scope>
    <source>
        <strain evidence="1">Chok-6</strain>
    </source>
</reference>
<name>A0A426U8E4_9CHLR</name>